<comment type="subcellular location">
    <subcellularLocation>
        <location evidence="2">Cell membrane</location>
        <topology evidence="2">Lipid-anchor</topology>
        <topology evidence="2">GPI-anchor</topology>
    </subcellularLocation>
</comment>
<evidence type="ECO:0000256" key="10">
    <source>
        <dbReference type="ARBA" id="ARBA00023285"/>
    </source>
</evidence>
<evidence type="ECO:0000256" key="9">
    <source>
        <dbReference type="ARBA" id="ARBA00023277"/>
    </source>
</evidence>
<evidence type="ECO:0000256" key="8">
    <source>
        <dbReference type="ARBA" id="ARBA00023180"/>
    </source>
</evidence>
<keyword evidence="5 17" id="KW-0732">Signal</keyword>
<sequence>MYGSTALVTTFFAIASLAATHAHPAPSDWYHEPDSPVASLFVKRAPSPDDPNFASNYPPGWQTPPASSLPKAWTDKLASIQMPDIQPSQPNNGYPTYTGNEKGGDDHICSFTYECTTKDDLVAPPDGILALNFDDGPSASSPALNDFLAKNNMSDKATHFMIGGSILGNPKGMQATAQAGGHIAVHTWSHQYTTTLSNEQVLGELGWTMQIISDLNGGRIPKYWRPPFGDVDNRVRAIANGVFGLKTVPWSHDSGDWALSTGQYTRQQIDDSMNGWLTGSKSPGLNILEHELNDNSTSIFFENFPKMVSNGWNIMSIADAWGLDWYQNSKSNTADVVSMEVAGGPVSAALLNASSAVSSSQGASSTEAASASSASSSVQSQTSASTTSTTSASAVPSAGVAGAALSPSQTGGASAMAQPGLFLALFGVVGAVLL</sequence>
<dbReference type="Gene3D" id="3.20.20.370">
    <property type="entry name" value="Glycoside hydrolase/deacetylase"/>
    <property type="match status" value="1"/>
</dbReference>
<feature type="chain" id="PRO_5042130066" description="chitin deacetylase" evidence="17">
    <location>
        <begin position="23"/>
        <end position="434"/>
    </location>
</feature>
<dbReference type="PANTHER" id="PTHR10587:SF135">
    <property type="entry name" value="CHITIN DEACETYLASE 3"/>
    <property type="match status" value="1"/>
</dbReference>
<dbReference type="InterPro" id="IPR050248">
    <property type="entry name" value="Polysacc_deacetylase_ArnD"/>
</dbReference>
<keyword evidence="9" id="KW-0119">Carbohydrate metabolism</keyword>
<evidence type="ECO:0000256" key="7">
    <source>
        <dbReference type="ARBA" id="ARBA00023136"/>
    </source>
</evidence>
<dbReference type="GO" id="GO:0000272">
    <property type="term" value="P:polysaccharide catabolic process"/>
    <property type="evidence" value="ECO:0007669"/>
    <property type="project" value="UniProtKB-KW"/>
</dbReference>
<keyword evidence="8" id="KW-0325">Glycoprotein</keyword>
<keyword evidence="13" id="KW-0624">Polysaccharide degradation</keyword>
<proteinExistence type="predicted"/>
<evidence type="ECO:0000313" key="19">
    <source>
        <dbReference type="EMBL" id="KAK1925536.1"/>
    </source>
</evidence>
<keyword evidence="10" id="KW-0170">Cobalt</keyword>
<evidence type="ECO:0000256" key="2">
    <source>
        <dbReference type="ARBA" id="ARBA00004609"/>
    </source>
</evidence>
<feature type="domain" description="NodB homology" evidence="18">
    <location>
        <begin position="127"/>
        <end position="315"/>
    </location>
</feature>
<evidence type="ECO:0000256" key="14">
    <source>
        <dbReference type="ARBA" id="ARBA00024056"/>
    </source>
</evidence>
<comment type="cofactor">
    <cofactor evidence="1">
        <name>Co(2+)</name>
        <dbReference type="ChEBI" id="CHEBI:48828"/>
    </cofactor>
</comment>
<dbReference type="EMBL" id="JAODAN010000003">
    <property type="protein sequence ID" value="KAK1925536.1"/>
    <property type="molecule type" value="Genomic_DNA"/>
</dbReference>
<evidence type="ECO:0000256" key="6">
    <source>
        <dbReference type="ARBA" id="ARBA00023024"/>
    </source>
</evidence>
<name>A0AAD9L6P4_PAPLA</name>
<protein>
    <recommendedName>
        <fullName evidence="14">chitin deacetylase</fullName>
        <ecNumber evidence="14">3.5.1.41</ecNumber>
    </recommendedName>
</protein>
<gene>
    <name evidence="19" type="ORF">DB88DRAFT_484247</name>
</gene>
<dbReference type="GO" id="GO:0071555">
    <property type="term" value="P:cell wall organization"/>
    <property type="evidence" value="ECO:0007669"/>
    <property type="project" value="UniProtKB-KW"/>
</dbReference>
<evidence type="ECO:0000256" key="13">
    <source>
        <dbReference type="ARBA" id="ARBA00023326"/>
    </source>
</evidence>
<evidence type="ECO:0000256" key="16">
    <source>
        <dbReference type="SAM" id="MobiDB-lite"/>
    </source>
</evidence>
<dbReference type="InterPro" id="IPR002509">
    <property type="entry name" value="NODB_dom"/>
</dbReference>
<dbReference type="EC" id="3.5.1.41" evidence="14"/>
<dbReference type="GO" id="GO:0005886">
    <property type="term" value="C:plasma membrane"/>
    <property type="evidence" value="ECO:0007669"/>
    <property type="project" value="UniProtKB-SubCell"/>
</dbReference>
<dbReference type="Proteomes" id="UP001182556">
    <property type="component" value="Unassembled WGS sequence"/>
</dbReference>
<evidence type="ECO:0000256" key="12">
    <source>
        <dbReference type="ARBA" id="ARBA00023316"/>
    </source>
</evidence>
<dbReference type="SUPFAM" id="SSF88713">
    <property type="entry name" value="Glycoside hydrolase/deacetylase"/>
    <property type="match status" value="1"/>
</dbReference>
<evidence type="ECO:0000256" key="11">
    <source>
        <dbReference type="ARBA" id="ARBA00023288"/>
    </source>
</evidence>
<keyword evidence="7" id="KW-0472">Membrane</keyword>
<keyword evidence="20" id="KW-1185">Reference proteome</keyword>
<evidence type="ECO:0000256" key="5">
    <source>
        <dbReference type="ARBA" id="ARBA00022729"/>
    </source>
</evidence>
<evidence type="ECO:0000313" key="20">
    <source>
        <dbReference type="Proteomes" id="UP001182556"/>
    </source>
</evidence>
<dbReference type="InterPro" id="IPR011330">
    <property type="entry name" value="Glyco_hydro/deAcase_b/a-brl"/>
</dbReference>
<feature type="signal peptide" evidence="17">
    <location>
        <begin position="1"/>
        <end position="22"/>
    </location>
</feature>
<evidence type="ECO:0000256" key="4">
    <source>
        <dbReference type="ARBA" id="ARBA00022622"/>
    </source>
</evidence>
<dbReference type="GO" id="GO:0009272">
    <property type="term" value="P:fungal-type cell wall biogenesis"/>
    <property type="evidence" value="ECO:0007669"/>
    <property type="project" value="UniProtKB-ARBA"/>
</dbReference>
<dbReference type="GO" id="GO:0004099">
    <property type="term" value="F:chitin deacetylase activity"/>
    <property type="evidence" value="ECO:0007669"/>
    <property type="project" value="UniProtKB-EC"/>
</dbReference>
<reference evidence="19" key="1">
    <citation type="submission" date="2023-02" db="EMBL/GenBank/DDBJ databases">
        <title>Identification and recombinant expression of a fungal hydrolase from Papiliotrema laurentii that hydrolyzes apple cutin and clears colloidal polyester polyurethane.</title>
        <authorList>
            <consortium name="DOE Joint Genome Institute"/>
            <person name="Roman V.A."/>
            <person name="Bojanowski C."/>
            <person name="Crable B.R."/>
            <person name="Wagner D.N."/>
            <person name="Hung C.S."/>
            <person name="Nadeau L.J."/>
            <person name="Schratz L."/>
            <person name="Haridas S."/>
            <person name="Pangilinan J."/>
            <person name="Lipzen A."/>
            <person name="Na H."/>
            <person name="Yan M."/>
            <person name="Ng V."/>
            <person name="Grigoriev I.V."/>
            <person name="Spatafora J.W."/>
            <person name="Barlow D."/>
            <person name="Biffinger J."/>
            <person name="Kelley-Loughnane N."/>
            <person name="Varaljay V.A."/>
            <person name="Crookes-Goodson W.J."/>
        </authorList>
    </citation>
    <scope>NUCLEOTIDE SEQUENCE</scope>
    <source>
        <strain evidence="19">5307AH</strain>
    </source>
</reference>
<keyword evidence="4" id="KW-0336">GPI-anchor</keyword>
<evidence type="ECO:0000256" key="15">
    <source>
        <dbReference type="ARBA" id="ARBA00048494"/>
    </source>
</evidence>
<feature type="region of interest" description="Disordered" evidence="16">
    <location>
        <begin position="370"/>
        <end position="392"/>
    </location>
</feature>
<evidence type="ECO:0000259" key="18">
    <source>
        <dbReference type="PROSITE" id="PS51677"/>
    </source>
</evidence>
<keyword evidence="3" id="KW-1003">Cell membrane</keyword>
<evidence type="ECO:0000256" key="17">
    <source>
        <dbReference type="SAM" id="SignalP"/>
    </source>
</evidence>
<dbReference type="PANTHER" id="PTHR10587">
    <property type="entry name" value="GLYCOSYL TRANSFERASE-RELATED"/>
    <property type="match status" value="1"/>
</dbReference>
<comment type="caution">
    <text evidence="19">The sequence shown here is derived from an EMBL/GenBank/DDBJ whole genome shotgun (WGS) entry which is preliminary data.</text>
</comment>
<organism evidence="19 20">
    <name type="scientific">Papiliotrema laurentii</name>
    <name type="common">Cryptococcus laurentii</name>
    <dbReference type="NCBI Taxonomy" id="5418"/>
    <lineage>
        <taxon>Eukaryota</taxon>
        <taxon>Fungi</taxon>
        <taxon>Dikarya</taxon>
        <taxon>Basidiomycota</taxon>
        <taxon>Agaricomycotina</taxon>
        <taxon>Tremellomycetes</taxon>
        <taxon>Tremellales</taxon>
        <taxon>Rhynchogastremaceae</taxon>
        <taxon>Papiliotrema</taxon>
    </lineage>
</organism>
<dbReference type="AlphaFoldDB" id="A0AAD9L6P4"/>
<evidence type="ECO:0000256" key="3">
    <source>
        <dbReference type="ARBA" id="ARBA00022475"/>
    </source>
</evidence>
<keyword evidence="11" id="KW-0449">Lipoprotein</keyword>
<keyword evidence="6" id="KW-0146">Chitin degradation</keyword>
<feature type="region of interest" description="Disordered" evidence="16">
    <location>
        <begin position="51"/>
        <end position="70"/>
    </location>
</feature>
<dbReference type="GO" id="GO:0006032">
    <property type="term" value="P:chitin catabolic process"/>
    <property type="evidence" value="ECO:0007669"/>
    <property type="project" value="UniProtKB-KW"/>
</dbReference>
<comment type="catalytic activity">
    <reaction evidence="15">
        <text>[(1-&gt;4)-N-acetyl-beta-D-glucosaminyl](n) + n H2O = chitosan + n acetate</text>
        <dbReference type="Rhea" id="RHEA:10464"/>
        <dbReference type="Rhea" id="RHEA-COMP:9593"/>
        <dbReference type="Rhea" id="RHEA-COMP:9597"/>
        <dbReference type="ChEBI" id="CHEBI:15377"/>
        <dbReference type="ChEBI" id="CHEBI:17029"/>
        <dbReference type="ChEBI" id="CHEBI:30089"/>
        <dbReference type="ChEBI" id="CHEBI:57704"/>
        <dbReference type="EC" id="3.5.1.41"/>
    </reaction>
    <physiologicalReaction direction="left-to-right" evidence="15">
        <dbReference type="Rhea" id="RHEA:10465"/>
    </physiologicalReaction>
</comment>
<dbReference type="PROSITE" id="PS51677">
    <property type="entry name" value="NODB"/>
    <property type="match status" value="1"/>
</dbReference>
<dbReference type="Pfam" id="PF01522">
    <property type="entry name" value="Polysacc_deac_1"/>
    <property type="match status" value="1"/>
</dbReference>
<dbReference type="GO" id="GO:0098552">
    <property type="term" value="C:side of membrane"/>
    <property type="evidence" value="ECO:0007669"/>
    <property type="project" value="UniProtKB-KW"/>
</dbReference>
<keyword evidence="12" id="KW-0961">Cell wall biogenesis/degradation</keyword>
<evidence type="ECO:0000256" key="1">
    <source>
        <dbReference type="ARBA" id="ARBA00001941"/>
    </source>
</evidence>
<accession>A0AAD9L6P4</accession>